<dbReference type="RefSeq" id="WP_203988829.1">
    <property type="nucleotide sequence ID" value="NZ_BOOU01000054.1"/>
</dbReference>
<organism evidence="2 3">
    <name type="scientific">Sphaerisporangium rufum</name>
    <dbReference type="NCBI Taxonomy" id="1381558"/>
    <lineage>
        <taxon>Bacteria</taxon>
        <taxon>Bacillati</taxon>
        <taxon>Actinomycetota</taxon>
        <taxon>Actinomycetes</taxon>
        <taxon>Streptosporangiales</taxon>
        <taxon>Streptosporangiaceae</taxon>
        <taxon>Sphaerisporangium</taxon>
    </lineage>
</organism>
<evidence type="ECO:0000313" key="3">
    <source>
        <dbReference type="Proteomes" id="UP000655287"/>
    </source>
</evidence>
<feature type="domain" description="ScoMcrA-like SRA" evidence="1">
    <location>
        <begin position="12"/>
        <end position="122"/>
    </location>
</feature>
<dbReference type="Pfam" id="PF26348">
    <property type="entry name" value="SRA_ScoMcrA"/>
    <property type="match status" value="1"/>
</dbReference>
<name>A0A919V682_9ACTN</name>
<dbReference type="Proteomes" id="UP000655287">
    <property type="component" value="Unassembled WGS sequence"/>
</dbReference>
<evidence type="ECO:0000259" key="1">
    <source>
        <dbReference type="Pfam" id="PF26348"/>
    </source>
</evidence>
<reference evidence="2" key="1">
    <citation type="submission" date="2021-01" db="EMBL/GenBank/DDBJ databases">
        <title>Whole genome shotgun sequence of Sphaerisporangium rufum NBRC 109079.</title>
        <authorList>
            <person name="Komaki H."/>
            <person name="Tamura T."/>
        </authorList>
    </citation>
    <scope>NUCLEOTIDE SEQUENCE</scope>
    <source>
        <strain evidence="2">NBRC 109079</strain>
    </source>
</reference>
<accession>A0A919V682</accession>
<keyword evidence="3" id="KW-1185">Reference proteome</keyword>
<protein>
    <recommendedName>
        <fullName evidence="1">ScoMcrA-like SRA domain-containing protein</fullName>
    </recommendedName>
</protein>
<dbReference type="EMBL" id="BOOU01000054">
    <property type="protein sequence ID" value="GII79095.1"/>
    <property type="molecule type" value="Genomic_DNA"/>
</dbReference>
<proteinExistence type="predicted"/>
<evidence type="ECO:0000313" key="2">
    <source>
        <dbReference type="EMBL" id="GII79095.1"/>
    </source>
</evidence>
<gene>
    <name evidence="2" type="ORF">Sru01_40770</name>
</gene>
<dbReference type="AlphaFoldDB" id="A0A919V682"/>
<comment type="caution">
    <text evidence="2">The sequence shown here is derived from an EMBL/GenBank/DDBJ whole genome shotgun (WGS) entry which is preliminary data.</text>
</comment>
<sequence length="287" mass="32138">MLLYSDPKVGELRGYYDGWLAEVDEHGRVFEYTGHGEGDQTFEGRHGTGNRATLHHVDDGRDLQVFKAVGVVPGTGTKRHRYVGRFALDQIQPYVMRQAPNSNHVMRRVIVFRLRPLGSEYQHVEDDVIPPATSTSAIVVPSSVTTSAIVEPETNKKTKSLRSAAPKTTAERREAKLADQFQSFMKAQGRDLKRFQITVKGLTGTLLTDLYDAQGHVLYELKGTCTREAVRMAIGQLLDYRRHVEPRYPGLAVLLPGEPHEDLRALLAELQISLAYWDGATFIDVPL</sequence>
<dbReference type="InterPro" id="IPR058712">
    <property type="entry name" value="SRA_ScoMcrA"/>
</dbReference>